<protein>
    <submittedName>
        <fullName evidence="1">Nipped-B-like protein B</fullName>
    </submittedName>
</protein>
<gene>
    <name evidence="1" type="ORF">SCF082_LOCUS41404</name>
</gene>
<proteinExistence type="predicted"/>
<dbReference type="EMBL" id="CAXAMM010039588">
    <property type="protein sequence ID" value="CAK9087598.1"/>
    <property type="molecule type" value="Genomic_DNA"/>
</dbReference>
<evidence type="ECO:0000313" key="1">
    <source>
        <dbReference type="EMBL" id="CAK9087598.1"/>
    </source>
</evidence>
<accession>A0ABP0QH82</accession>
<comment type="caution">
    <text evidence="1">The sequence shown here is derived from an EMBL/GenBank/DDBJ whole genome shotgun (WGS) entry which is preliminary data.</text>
</comment>
<sequence>MLASLTTDLLGRWRCLETGMVIDVRVTGSSFSYRAYHTSGSCVFEIQADRGRVKLHHKAVTGAPHFVLEPPGEQALQLNWRAPATGETLTWQRLQQTWKTLLLQLTGEVEDFDQQKSGGLRLQVSKITGEVISSIRIGSARTTTWLDARLMMAEGLRPFLWRSRLAFISPQGEQLTRLDDTRSIADVLGGLAEVSEEKRRSVGG</sequence>
<dbReference type="Proteomes" id="UP001642464">
    <property type="component" value="Unassembled WGS sequence"/>
</dbReference>
<organism evidence="1 2">
    <name type="scientific">Durusdinium trenchii</name>
    <dbReference type="NCBI Taxonomy" id="1381693"/>
    <lineage>
        <taxon>Eukaryota</taxon>
        <taxon>Sar</taxon>
        <taxon>Alveolata</taxon>
        <taxon>Dinophyceae</taxon>
        <taxon>Suessiales</taxon>
        <taxon>Symbiodiniaceae</taxon>
        <taxon>Durusdinium</taxon>
    </lineage>
</organism>
<reference evidence="1 2" key="1">
    <citation type="submission" date="2024-02" db="EMBL/GenBank/DDBJ databases">
        <authorList>
            <person name="Chen Y."/>
            <person name="Shah S."/>
            <person name="Dougan E. K."/>
            <person name="Thang M."/>
            <person name="Chan C."/>
        </authorList>
    </citation>
    <scope>NUCLEOTIDE SEQUENCE [LARGE SCALE GENOMIC DNA]</scope>
</reference>
<evidence type="ECO:0000313" key="2">
    <source>
        <dbReference type="Proteomes" id="UP001642464"/>
    </source>
</evidence>
<keyword evidence="2" id="KW-1185">Reference proteome</keyword>
<name>A0ABP0QH82_9DINO</name>